<name>A0A915DIG1_9BILA</name>
<keyword evidence="1" id="KW-1185">Reference proteome</keyword>
<accession>A0A915DIG1</accession>
<dbReference type="Proteomes" id="UP000887574">
    <property type="component" value="Unplaced"/>
</dbReference>
<proteinExistence type="predicted"/>
<dbReference type="AlphaFoldDB" id="A0A915DIG1"/>
<evidence type="ECO:0000313" key="2">
    <source>
        <dbReference type="WBParaSite" id="jg20292"/>
    </source>
</evidence>
<sequence length="120" mass="13183">MKFIPGAVIGNRAKEYKWNEQKSESIKSPKHGFLKFQQSNGDLRALLSQKTQTDVLFLAGNGGTGTFAGSTGNFSHVSHQDGANKYVTGQTSNNADRSWIGQRALKNTVPYFIQFVKNAT</sequence>
<protein>
    <submittedName>
        <fullName evidence="2">Uncharacterized protein</fullName>
    </submittedName>
</protein>
<reference evidence="2" key="1">
    <citation type="submission" date="2022-11" db="UniProtKB">
        <authorList>
            <consortium name="WormBaseParasite"/>
        </authorList>
    </citation>
    <scope>IDENTIFICATION</scope>
</reference>
<organism evidence="1 2">
    <name type="scientific">Ditylenchus dipsaci</name>
    <dbReference type="NCBI Taxonomy" id="166011"/>
    <lineage>
        <taxon>Eukaryota</taxon>
        <taxon>Metazoa</taxon>
        <taxon>Ecdysozoa</taxon>
        <taxon>Nematoda</taxon>
        <taxon>Chromadorea</taxon>
        <taxon>Rhabditida</taxon>
        <taxon>Tylenchina</taxon>
        <taxon>Tylenchomorpha</taxon>
        <taxon>Sphaerularioidea</taxon>
        <taxon>Anguinidae</taxon>
        <taxon>Anguininae</taxon>
        <taxon>Ditylenchus</taxon>
    </lineage>
</organism>
<evidence type="ECO:0000313" key="1">
    <source>
        <dbReference type="Proteomes" id="UP000887574"/>
    </source>
</evidence>
<dbReference type="WBParaSite" id="jg20292">
    <property type="protein sequence ID" value="jg20292"/>
    <property type="gene ID" value="jg20292"/>
</dbReference>